<feature type="compositionally biased region" description="Low complexity" evidence="1">
    <location>
        <begin position="128"/>
        <end position="160"/>
    </location>
</feature>
<accession>A0A1H2LP65</accession>
<evidence type="ECO:0000256" key="1">
    <source>
        <dbReference type="SAM" id="MobiDB-lite"/>
    </source>
</evidence>
<evidence type="ECO:0000313" key="3">
    <source>
        <dbReference type="EMBL" id="SDU82156.1"/>
    </source>
</evidence>
<dbReference type="SUPFAM" id="SSF160059">
    <property type="entry name" value="PriA/YqbF domain"/>
    <property type="match status" value="1"/>
</dbReference>
<feature type="region of interest" description="Disordered" evidence="1">
    <location>
        <begin position="1"/>
        <end position="53"/>
    </location>
</feature>
<reference evidence="4" key="1">
    <citation type="submission" date="2016-10" db="EMBL/GenBank/DDBJ databases">
        <authorList>
            <person name="Varghese N."/>
            <person name="Submissions S."/>
        </authorList>
    </citation>
    <scope>NUCLEOTIDE SEQUENCE [LARGE SCALE GENOMIC DNA]</scope>
    <source>
        <strain evidence="4">KCTC 32246</strain>
    </source>
</reference>
<feature type="compositionally biased region" description="Low complexity" evidence="1">
    <location>
        <begin position="170"/>
        <end position="188"/>
    </location>
</feature>
<dbReference type="Pfam" id="PF17891">
    <property type="entry name" value="FluMu_N"/>
    <property type="match status" value="1"/>
</dbReference>
<gene>
    <name evidence="3" type="ORF">SAMN05216363_1876</name>
</gene>
<dbReference type="InterPro" id="IPR041227">
    <property type="entry name" value="FluMu_N"/>
</dbReference>
<dbReference type="EMBL" id="LT629797">
    <property type="protein sequence ID" value="SDU82156.1"/>
    <property type="molecule type" value="Genomic_DNA"/>
</dbReference>
<protein>
    <recommendedName>
        <fullName evidence="2">Mu-like prophage FluMu N-terminal domain-containing protein</fullName>
    </recommendedName>
</protein>
<feature type="domain" description="Mu-like prophage FluMu N-terminal" evidence="2">
    <location>
        <begin position="207"/>
        <end position="246"/>
    </location>
</feature>
<name>A0A1H2LP65_9PSED</name>
<evidence type="ECO:0000313" key="4">
    <source>
        <dbReference type="Proteomes" id="UP000198675"/>
    </source>
</evidence>
<feature type="compositionally biased region" description="Low complexity" evidence="1">
    <location>
        <begin position="1"/>
        <end position="27"/>
    </location>
</feature>
<keyword evidence="4" id="KW-1185">Reference proteome</keyword>
<dbReference type="Gene3D" id="3.40.5.80">
    <property type="match status" value="1"/>
</dbReference>
<dbReference type="RefSeq" id="WP_197676097.1">
    <property type="nucleotide sequence ID" value="NZ_LT629797.1"/>
</dbReference>
<proteinExistence type="predicted"/>
<evidence type="ECO:0000259" key="2">
    <source>
        <dbReference type="Pfam" id="PF17891"/>
    </source>
</evidence>
<organism evidence="3 4">
    <name type="scientific">Pseudomonas sihuiensis</name>
    <dbReference type="NCBI Taxonomy" id="1274359"/>
    <lineage>
        <taxon>Bacteria</taxon>
        <taxon>Pseudomonadati</taxon>
        <taxon>Pseudomonadota</taxon>
        <taxon>Gammaproteobacteria</taxon>
        <taxon>Pseudomonadales</taxon>
        <taxon>Pseudomonadaceae</taxon>
        <taxon>Pseudomonas</taxon>
    </lineage>
</organism>
<dbReference type="Proteomes" id="UP000198675">
    <property type="component" value="Chromosome I"/>
</dbReference>
<sequence length="259" mass="26283">MAGKSTATKAPAKAPTKSAEKAAPAAAEKLDNQLAAPTKSEAPGSDAGSSGQEAHPVVILGGDEIGAYLDMLEAAGENLGYLIQLSQLDEPLLRQVGQFVEIEGFAELPPEQLAMQIEAKVGIGAAVTPAPSTGDPDTAPAAPDTAAATSQPASAAPQASVGDAVVTQPGAEAQAAASPAGGNATDAVDGLDDDGDIEGLWVVAIPEQGFRRCGFRFTREGFGIALDALTAEQIEQLESEPNLKVERGIFSGRVGERVE</sequence>
<feature type="region of interest" description="Disordered" evidence="1">
    <location>
        <begin position="128"/>
        <end position="191"/>
    </location>
</feature>
<dbReference type="AlphaFoldDB" id="A0A1H2LP65"/>